<dbReference type="PROSITE" id="PS00211">
    <property type="entry name" value="ABC_TRANSPORTER_1"/>
    <property type="match status" value="1"/>
</dbReference>
<evidence type="ECO:0000313" key="10">
    <source>
        <dbReference type="EMBL" id="AOT58139.1"/>
    </source>
</evidence>
<dbReference type="GO" id="GO:0016887">
    <property type="term" value="F:ATP hydrolysis activity"/>
    <property type="evidence" value="ECO:0007669"/>
    <property type="project" value="InterPro"/>
</dbReference>
<organism evidence="10 11">
    <name type="scientific">Streptomyces rubrolavendulae</name>
    <dbReference type="NCBI Taxonomy" id="285473"/>
    <lineage>
        <taxon>Bacteria</taxon>
        <taxon>Bacillati</taxon>
        <taxon>Actinomycetota</taxon>
        <taxon>Actinomycetes</taxon>
        <taxon>Kitasatosporales</taxon>
        <taxon>Streptomycetaceae</taxon>
        <taxon>Streptomyces</taxon>
    </lineage>
</organism>
<keyword evidence="4 10" id="KW-0067">ATP-binding</keyword>
<dbReference type="Proteomes" id="UP000095349">
    <property type="component" value="Chromosome"/>
</dbReference>
<sequence length="609" mass="64661">MRLASDRHYEAATALSTLTIASRLPRTLRQAAALAWQADRTAVVLLLAGQVTGAVLTALALAATAHVLGALMNADDIVQGLRGNLSALLVLAGASAGRYLVDAFARAAAARLAPKVTREADLKVITAATSAELVAYEDPDFDNAYAAAGDGAEKTRDLILDAQALTSALAQLVAAAAVASVLHPLLIPLLLLAVAPCAWGAVRAARIEHAAHHRNLSDTRLRAVFRNYSTERTTADEVRANTMAAFLIRQYRVVSGRLEAEQLTASRRALVVQGAGDALSAAGMLLTWAALVAFVATDRMDLAVAGTAALAVRTSGNALSSLVRAGARLFRTSLALDDWARFLTLAGQWTGKRGTRQITAAPQVITARTASFTYPGADAPSLTDIDLTVHRGEVIALVGENGSGKTTLSKLLTGLFLPTAGTVSWDAHDLAGCNIDTVLRQVAVVPQDYTRWPLAARENITLGQPRPEGDSAVHAAAEAAGADSVIARLPQGLDTSLARSWWGGHDVSGGQWQRLAVARAFHRDAPVLVLDEPTAALDARAEHRIFTRLRELASGRTTIFITHRLVNTKLADRIYVLDQGRIVQNGTFDELVSEGTGLFHEMLKLQEDR</sequence>
<dbReference type="EMBL" id="CP017316">
    <property type="protein sequence ID" value="AOT58139.1"/>
    <property type="molecule type" value="Genomic_DNA"/>
</dbReference>
<gene>
    <name evidence="10" type="primary">apxIB</name>
    <name evidence="10" type="ORF">A4G23_00943</name>
</gene>
<evidence type="ECO:0000256" key="4">
    <source>
        <dbReference type="ARBA" id="ARBA00022840"/>
    </source>
</evidence>
<evidence type="ECO:0000259" key="9">
    <source>
        <dbReference type="PROSITE" id="PS50929"/>
    </source>
</evidence>
<keyword evidence="5 7" id="KW-1133">Transmembrane helix</keyword>
<dbReference type="KEGG" id="srn:A4G23_00943"/>
<evidence type="ECO:0000256" key="6">
    <source>
        <dbReference type="ARBA" id="ARBA00023136"/>
    </source>
</evidence>
<dbReference type="InterPro" id="IPR003593">
    <property type="entry name" value="AAA+_ATPase"/>
</dbReference>
<dbReference type="GO" id="GO:0140359">
    <property type="term" value="F:ABC-type transporter activity"/>
    <property type="evidence" value="ECO:0007669"/>
    <property type="project" value="InterPro"/>
</dbReference>
<evidence type="ECO:0000256" key="3">
    <source>
        <dbReference type="ARBA" id="ARBA00022741"/>
    </source>
</evidence>
<keyword evidence="2 7" id="KW-0812">Transmembrane</keyword>
<dbReference type="SUPFAM" id="SSF52540">
    <property type="entry name" value="P-loop containing nucleoside triphosphate hydrolases"/>
    <property type="match status" value="1"/>
</dbReference>
<dbReference type="InterPro" id="IPR003439">
    <property type="entry name" value="ABC_transporter-like_ATP-bd"/>
</dbReference>
<dbReference type="GO" id="GO:0005524">
    <property type="term" value="F:ATP binding"/>
    <property type="evidence" value="ECO:0007669"/>
    <property type="project" value="UniProtKB-KW"/>
</dbReference>
<feature type="domain" description="ABC transporter" evidence="8">
    <location>
        <begin position="367"/>
        <end position="604"/>
    </location>
</feature>
<evidence type="ECO:0000256" key="5">
    <source>
        <dbReference type="ARBA" id="ARBA00022989"/>
    </source>
</evidence>
<dbReference type="PANTHER" id="PTHR24221:SF646">
    <property type="entry name" value="HAEMOLYSIN SECRETION ATP-BINDING PROTEIN"/>
    <property type="match status" value="1"/>
</dbReference>
<dbReference type="SUPFAM" id="SSF90123">
    <property type="entry name" value="ABC transporter transmembrane region"/>
    <property type="match status" value="1"/>
</dbReference>
<protein>
    <submittedName>
        <fullName evidence="10">Toxin RTX-I translocation ATP-binding protein</fullName>
    </submittedName>
</protein>
<evidence type="ECO:0000259" key="8">
    <source>
        <dbReference type="PROSITE" id="PS50893"/>
    </source>
</evidence>
<evidence type="ECO:0000313" key="11">
    <source>
        <dbReference type="Proteomes" id="UP000095349"/>
    </source>
</evidence>
<feature type="transmembrane region" description="Helical" evidence="7">
    <location>
        <begin position="42"/>
        <end position="63"/>
    </location>
</feature>
<dbReference type="GO" id="GO:0005886">
    <property type="term" value="C:plasma membrane"/>
    <property type="evidence" value="ECO:0007669"/>
    <property type="project" value="UniProtKB-SubCell"/>
</dbReference>
<dbReference type="PROSITE" id="PS50893">
    <property type="entry name" value="ABC_TRANSPORTER_2"/>
    <property type="match status" value="1"/>
</dbReference>
<proteinExistence type="predicted"/>
<dbReference type="InterPro" id="IPR017871">
    <property type="entry name" value="ABC_transporter-like_CS"/>
</dbReference>
<dbReference type="Pfam" id="PF00005">
    <property type="entry name" value="ABC_tran"/>
    <property type="match status" value="1"/>
</dbReference>
<dbReference type="STRING" id="285473.A4G23_00943"/>
<dbReference type="InterPro" id="IPR027417">
    <property type="entry name" value="P-loop_NTPase"/>
</dbReference>
<accession>A0A1D8FY64</accession>
<name>A0A1D8FY64_9ACTN</name>
<dbReference type="GO" id="GO:0034040">
    <property type="term" value="F:ATPase-coupled lipid transmembrane transporter activity"/>
    <property type="evidence" value="ECO:0007669"/>
    <property type="project" value="TreeGrafter"/>
</dbReference>
<feature type="transmembrane region" description="Helical" evidence="7">
    <location>
        <begin position="83"/>
        <end position="101"/>
    </location>
</feature>
<dbReference type="PANTHER" id="PTHR24221">
    <property type="entry name" value="ATP-BINDING CASSETTE SUB-FAMILY B"/>
    <property type="match status" value="1"/>
</dbReference>
<evidence type="ECO:0000256" key="2">
    <source>
        <dbReference type="ARBA" id="ARBA00022692"/>
    </source>
</evidence>
<dbReference type="InterPro" id="IPR039421">
    <property type="entry name" value="Type_1_exporter"/>
</dbReference>
<feature type="domain" description="ABC transmembrane type-1" evidence="9">
    <location>
        <begin position="42"/>
        <end position="331"/>
    </location>
</feature>
<evidence type="ECO:0000256" key="1">
    <source>
        <dbReference type="ARBA" id="ARBA00004651"/>
    </source>
</evidence>
<keyword evidence="11" id="KW-1185">Reference proteome</keyword>
<keyword evidence="6 7" id="KW-0472">Membrane</keyword>
<dbReference type="SMART" id="SM00382">
    <property type="entry name" value="AAA"/>
    <property type="match status" value="1"/>
</dbReference>
<dbReference type="InterPro" id="IPR036640">
    <property type="entry name" value="ABC1_TM_sf"/>
</dbReference>
<comment type="subcellular location">
    <subcellularLocation>
        <location evidence="1">Cell membrane</location>
        <topology evidence="1">Multi-pass membrane protein</topology>
    </subcellularLocation>
</comment>
<dbReference type="OrthoDB" id="9806127at2"/>
<dbReference type="CDD" id="cd03228">
    <property type="entry name" value="ABCC_MRP_Like"/>
    <property type="match status" value="1"/>
</dbReference>
<dbReference type="InterPro" id="IPR011527">
    <property type="entry name" value="ABC1_TM_dom"/>
</dbReference>
<dbReference type="AlphaFoldDB" id="A0A1D8FY64"/>
<dbReference type="PATRIC" id="fig|285473.5.peg.987"/>
<dbReference type="Gene3D" id="1.20.1560.10">
    <property type="entry name" value="ABC transporter type 1, transmembrane domain"/>
    <property type="match status" value="1"/>
</dbReference>
<evidence type="ECO:0000256" key="7">
    <source>
        <dbReference type="SAM" id="Phobius"/>
    </source>
</evidence>
<keyword evidence="3" id="KW-0547">Nucleotide-binding</keyword>
<reference evidence="10 11" key="1">
    <citation type="submission" date="2016-09" db="EMBL/GenBank/DDBJ databases">
        <title>Streptomyces rubrolavendulae MJM4426 Genome sequencing and assembly.</title>
        <authorList>
            <person name="Kim J.-G."/>
        </authorList>
    </citation>
    <scope>NUCLEOTIDE SEQUENCE [LARGE SCALE GENOMIC DNA]</scope>
    <source>
        <strain evidence="10 11">MJM4426</strain>
    </source>
</reference>
<dbReference type="PROSITE" id="PS50929">
    <property type="entry name" value="ABC_TM1F"/>
    <property type="match status" value="1"/>
</dbReference>
<dbReference type="Gene3D" id="3.40.50.300">
    <property type="entry name" value="P-loop containing nucleotide triphosphate hydrolases"/>
    <property type="match status" value="1"/>
</dbReference>